<evidence type="ECO:0000256" key="1">
    <source>
        <dbReference type="SAM" id="MobiDB-lite"/>
    </source>
</evidence>
<dbReference type="OrthoDB" id="2517477at2759"/>
<evidence type="ECO:0000313" key="2">
    <source>
        <dbReference type="EMBL" id="MBW0510203.1"/>
    </source>
</evidence>
<dbReference type="Proteomes" id="UP000765509">
    <property type="component" value="Unassembled WGS sequence"/>
</dbReference>
<protein>
    <submittedName>
        <fullName evidence="2">Uncharacterized protein</fullName>
    </submittedName>
</protein>
<reference evidence="2" key="1">
    <citation type="submission" date="2021-03" db="EMBL/GenBank/DDBJ databases">
        <title>Draft genome sequence of rust myrtle Austropuccinia psidii MF-1, a brazilian biotype.</title>
        <authorList>
            <person name="Quecine M.C."/>
            <person name="Pachon D.M.R."/>
            <person name="Bonatelli M.L."/>
            <person name="Correr F.H."/>
            <person name="Franceschini L.M."/>
            <person name="Leite T.F."/>
            <person name="Margarido G.R.A."/>
            <person name="Almeida C.A."/>
            <person name="Ferrarezi J.A."/>
            <person name="Labate C.A."/>
        </authorList>
    </citation>
    <scope>NUCLEOTIDE SEQUENCE</scope>
    <source>
        <strain evidence="2">MF-1</strain>
    </source>
</reference>
<evidence type="ECO:0000313" key="3">
    <source>
        <dbReference type="Proteomes" id="UP000765509"/>
    </source>
</evidence>
<dbReference type="EMBL" id="AVOT02021403">
    <property type="protein sequence ID" value="MBW0510203.1"/>
    <property type="molecule type" value="Genomic_DNA"/>
</dbReference>
<comment type="caution">
    <text evidence="2">The sequence shown here is derived from an EMBL/GenBank/DDBJ whole genome shotgun (WGS) entry which is preliminary data.</text>
</comment>
<organism evidence="2 3">
    <name type="scientific">Austropuccinia psidii MF-1</name>
    <dbReference type="NCBI Taxonomy" id="1389203"/>
    <lineage>
        <taxon>Eukaryota</taxon>
        <taxon>Fungi</taxon>
        <taxon>Dikarya</taxon>
        <taxon>Basidiomycota</taxon>
        <taxon>Pucciniomycotina</taxon>
        <taxon>Pucciniomycetes</taxon>
        <taxon>Pucciniales</taxon>
        <taxon>Sphaerophragmiaceae</taxon>
        <taxon>Austropuccinia</taxon>
    </lineage>
</organism>
<keyword evidence="3" id="KW-1185">Reference proteome</keyword>
<feature type="region of interest" description="Disordered" evidence="1">
    <location>
        <begin position="1"/>
        <end position="21"/>
    </location>
</feature>
<dbReference type="AlphaFoldDB" id="A0A9Q3HLW6"/>
<sequence>MSQPITPPTNASNPNLSEESIQQNDIKNLKVDRAIPEANTGLYQATVETQSLPQTLVLHATIPAQISPRRHPIQMSANDFPPSFQGVKVLWKLVEINSVPDPFPPSVLSNCYCHFSNTDEIKNVAEDSTAPSFIDEDDVADFVVEKAASLSLGRDIGNLSESLVLYIRGTLAHLGITIWSPNLAQSRDGLYSSACRIGAITTLKQVASAGAYDYMAMNHIYILDSALLQHTYDHYVHFVVKSRFDQEQRMAGAMKQQAQKKAVNKNCACLCDAQIDFAILTKLPMRYRRIIQELGAHCEDESV</sequence>
<gene>
    <name evidence="2" type="ORF">O181_049918</name>
</gene>
<accession>A0A9Q3HLW6</accession>
<proteinExistence type="predicted"/>
<name>A0A9Q3HLW6_9BASI</name>